<evidence type="ECO:0000313" key="3">
    <source>
        <dbReference type="Proteomes" id="UP000004893"/>
    </source>
</evidence>
<dbReference type="Gene3D" id="3.40.50.11200">
    <property type="match status" value="1"/>
</dbReference>
<protein>
    <recommendedName>
        <fullName evidence="1">Thoeris protein ThsB TIR-like domain-containing protein</fullName>
    </recommendedName>
</protein>
<sequence length="203" mass="23458">MAHKTFISYKYDEAQRLRDDIIEALDDDATYYKGETSDSPDLTDTSTENIKKNLRDMMYDTSVTIVIISPNMKNSKWIDWEIEYCLKDNTRKGRTSHTNGVVGVIMKYNSGYSWFKSTHINDDGCSSTTYEESKVYDIINNNRFNQNPKKYSCDVCKTVNALTGSYIAYVDEETFLSNPTKYINNAYDKSENDAEGYDLTKKR</sequence>
<gene>
    <name evidence="2" type="ORF">CLOHYLEM_07548</name>
</gene>
<evidence type="ECO:0000313" key="2">
    <source>
        <dbReference type="EMBL" id="EEG72545.1"/>
    </source>
</evidence>
<evidence type="ECO:0000259" key="1">
    <source>
        <dbReference type="Pfam" id="PF08937"/>
    </source>
</evidence>
<feature type="domain" description="Thoeris protein ThsB TIR-like" evidence="1">
    <location>
        <begin position="6"/>
        <end position="97"/>
    </location>
</feature>
<dbReference type="SUPFAM" id="SSF52200">
    <property type="entry name" value="Toll/Interleukin receptor TIR domain"/>
    <property type="match status" value="1"/>
</dbReference>
<dbReference type="Pfam" id="PF08937">
    <property type="entry name" value="ThsB_TIR"/>
    <property type="match status" value="1"/>
</dbReference>
<dbReference type="InterPro" id="IPR015032">
    <property type="entry name" value="ThsB__TIR-like_domain"/>
</dbReference>
<keyword evidence="3" id="KW-1185">Reference proteome</keyword>
<reference evidence="2" key="1">
    <citation type="submission" date="2009-02" db="EMBL/GenBank/DDBJ databases">
        <authorList>
            <person name="Fulton L."/>
            <person name="Clifton S."/>
            <person name="Fulton B."/>
            <person name="Xu J."/>
            <person name="Minx P."/>
            <person name="Pepin K.H."/>
            <person name="Johnson M."/>
            <person name="Bhonagiri V."/>
            <person name="Nash W.E."/>
            <person name="Mardis E.R."/>
            <person name="Wilson R.K."/>
        </authorList>
    </citation>
    <scope>NUCLEOTIDE SEQUENCE [LARGE SCALE GENOMIC DNA]</scope>
    <source>
        <strain evidence="2">DSM 15053</strain>
    </source>
</reference>
<proteinExistence type="predicted"/>
<dbReference type="InterPro" id="IPR035897">
    <property type="entry name" value="Toll_tir_struct_dom_sf"/>
</dbReference>
<dbReference type="HOGENOM" id="CLU_105336_0_0_9"/>
<dbReference type="Proteomes" id="UP000004893">
    <property type="component" value="Unassembled WGS sequence"/>
</dbReference>
<dbReference type="eggNOG" id="ENOG502ZBUE">
    <property type="taxonomic scope" value="Bacteria"/>
</dbReference>
<reference evidence="2" key="2">
    <citation type="submission" date="2013-06" db="EMBL/GenBank/DDBJ databases">
        <title>Draft genome sequence of Clostridium hylemonae (DSM 15053).</title>
        <authorList>
            <person name="Sudarsanam P."/>
            <person name="Ley R."/>
            <person name="Guruge J."/>
            <person name="Turnbaugh P.J."/>
            <person name="Mahowald M."/>
            <person name="Liep D."/>
            <person name="Gordon J."/>
        </authorList>
    </citation>
    <scope>NUCLEOTIDE SEQUENCE</scope>
    <source>
        <strain evidence="2">DSM 15053</strain>
    </source>
</reference>
<dbReference type="AlphaFoldDB" id="C0C611"/>
<dbReference type="RefSeq" id="WP_006444894.1">
    <property type="nucleotide sequence ID" value="NZ_CP036524.1"/>
</dbReference>
<name>C0C611_9FIRM</name>
<dbReference type="EMBL" id="ABYI02000041">
    <property type="protein sequence ID" value="EEG72545.1"/>
    <property type="molecule type" value="Genomic_DNA"/>
</dbReference>
<organism evidence="2 3">
    <name type="scientific">[Clostridium] hylemonae DSM 15053</name>
    <dbReference type="NCBI Taxonomy" id="553973"/>
    <lineage>
        <taxon>Bacteria</taxon>
        <taxon>Bacillati</taxon>
        <taxon>Bacillota</taxon>
        <taxon>Clostridia</taxon>
        <taxon>Lachnospirales</taxon>
        <taxon>Lachnospiraceae</taxon>
    </lineage>
</organism>
<comment type="caution">
    <text evidence="2">The sequence shown here is derived from an EMBL/GenBank/DDBJ whole genome shotgun (WGS) entry which is preliminary data.</text>
</comment>
<dbReference type="OrthoDB" id="9798540at2"/>
<accession>C0C611</accession>